<feature type="compositionally biased region" description="Low complexity" evidence="1">
    <location>
        <begin position="264"/>
        <end position="274"/>
    </location>
</feature>
<reference evidence="2" key="1">
    <citation type="journal article" date="2020" name="New Phytol.">
        <title>Comparative genomics reveals dynamic genome evolution in host specialist ectomycorrhizal fungi.</title>
        <authorList>
            <person name="Lofgren L.A."/>
            <person name="Nguyen N.H."/>
            <person name="Vilgalys R."/>
            <person name="Ruytinx J."/>
            <person name="Liao H.L."/>
            <person name="Branco S."/>
            <person name="Kuo A."/>
            <person name="LaButti K."/>
            <person name="Lipzen A."/>
            <person name="Andreopoulos W."/>
            <person name="Pangilinan J."/>
            <person name="Riley R."/>
            <person name="Hundley H."/>
            <person name="Na H."/>
            <person name="Barry K."/>
            <person name="Grigoriev I.V."/>
            <person name="Stajich J.E."/>
            <person name="Kennedy P.G."/>
        </authorList>
    </citation>
    <scope>NUCLEOTIDE SEQUENCE</scope>
    <source>
        <strain evidence="2">DOB743</strain>
    </source>
</reference>
<evidence type="ECO:0000256" key="1">
    <source>
        <dbReference type="SAM" id="MobiDB-lite"/>
    </source>
</evidence>
<dbReference type="AlphaFoldDB" id="A0A9P6ZF45"/>
<proteinExistence type="predicted"/>
<protein>
    <submittedName>
        <fullName evidence="2">Uncharacterized protein</fullName>
    </submittedName>
</protein>
<evidence type="ECO:0000313" key="2">
    <source>
        <dbReference type="EMBL" id="KAG1761533.1"/>
    </source>
</evidence>
<dbReference type="EMBL" id="JABBWD010000340">
    <property type="protein sequence ID" value="KAG1761533.1"/>
    <property type="molecule type" value="Genomic_DNA"/>
</dbReference>
<feature type="region of interest" description="Disordered" evidence="1">
    <location>
        <begin position="203"/>
        <end position="296"/>
    </location>
</feature>
<gene>
    <name evidence="2" type="ORF">EV702DRAFT_1207143</name>
</gene>
<organism evidence="2 3">
    <name type="scientific">Suillus placidus</name>
    <dbReference type="NCBI Taxonomy" id="48579"/>
    <lineage>
        <taxon>Eukaryota</taxon>
        <taxon>Fungi</taxon>
        <taxon>Dikarya</taxon>
        <taxon>Basidiomycota</taxon>
        <taxon>Agaricomycotina</taxon>
        <taxon>Agaricomycetes</taxon>
        <taxon>Agaricomycetidae</taxon>
        <taxon>Boletales</taxon>
        <taxon>Suillineae</taxon>
        <taxon>Suillaceae</taxon>
        <taxon>Suillus</taxon>
    </lineage>
</organism>
<feature type="compositionally biased region" description="Low complexity" evidence="1">
    <location>
        <begin position="238"/>
        <end position="253"/>
    </location>
</feature>
<sequence length="425" mass="45588">MSPSVKFIDFAVPCVKKEESVPNLAVLAGGGSSSPYAVTEAHQYASPPTPIKEEEDELVPTQPNTPYRAPLPPRDWAPRFPGGATAHYYQGTEVHRVFKDGSLVAPPESLSMGYACVLDSRCLARWSAFAEEEKSELPPPPLCAGAWALPSTHSVRMVPERDLQRLGAGVAEASAPQSVFGRLSGAAAFSPYNGQAGDYRAYRGGGTTGGTSSESDGAQRPLAGGVGTGEAADRSSSDHSSACSSPFLPTPGSEPHDPPPPSSPGSSGESSSESVWYTGPDPWGPAPPHPPTPAYAVPMESVRTLSPSQSPVIPLPRRTRRSRLTITAQGRTDLRFAIRRIVHLTFPQCSPRHVDDEDNDWADNPGLCSTYIGKLVAQYWYEEQRNSKRPRKSSKVYGVGEVPEGSHVMAFVYVVANDIQRSQQH</sequence>
<dbReference type="Proteomes" id="UP000714275">
    <property type="component" value="Unassembled WGS sequence"/>
</dbReference>
<name>A0A9P6ZF45_9AGAM</name>
<evidence type="ECO:0000313" key="3">
    <source>
        <dbReference type="Proteomes" id="UP000714275"/>
    </source>
</evidence>
<accession>A0A9P6ZF45</accession>
<keyword evidence="3" id="KW-1185">Reference proteome</keyword>
<comment type="caution">
    <text evidence="2">The sequence shown here is derived from an EMBL/GenBank/DDBJ whole genome shotgun (WGS) entry which is preliminary data.</text>
</comment>
<feature type="compositionally biased region" description="Pro residues" evidence="1">
    <location>
        <begin position="282"/>
        <end position="293"/>
    </location>
</feature>